<dbReference type="GO" id="GO:0016832">
    <property type="term" value="F:aldehyde-lyase activity"/>
    <property type="evidence" value="ECO:0007669"/>
    <property type="project" value="InterPro"/>
</dbReference>
<dbReference type="InterPro" id="IPR018225">
    <property type="entry name" value="Transaldolase_AS"/>
</dbReference>
<gene>
    <name evidence="4" type="primary">fsaA_2</name>
    <name evidence="4" type="ORF">SAMEA4412692_00710</name>
</gene>
<evidence type="ECO:0000256" key="3">
    <source>
        <dbReference type="ARBA" id="ARBA00023270"/>
    </source>
</evidence>
<evidence type="ECO:0000313" key="4">
    <source>
        <dbReference type="EMBL" id="SNU87601.1"/>
    </source>
</evidence>
<keyword evidence="4" id="KW-0456">Lyase</keyword>
<dbReference type="PANTHER" id="PTHR10683:SF28">
    <property type="entry name" value="TRANSALDOLASE C"/>
    <property type="match status" value="1"/>
</dbReference>
<evidence type="ECO:0000256" key="2">
    <source>
        <dbReference type="ARBA" id="ARBA00022490"/>
    </source>
</evidence>
<dbReference type="InterPro" id="IPR013785">
    <property type="entry name" value="Aldolase_TIM"/>
</dbReference>
<dbReference type="FunFam" id="3.20.20.70:FF:000018">
    <property type="entry name" value="Probable transaldolase"/>
    <property type="match status" value="1"/>
</dbReference>
<dbReference type="GO" id="GO:0005975">
    <property type="term" value="P:carbohydrate metabolic process"/>
    <property type="evidence" value="ECO:0007669"/>
    <property type="project" value="InterPro"/>
</dbReference>
<dbReference type="EC" id="4.1.2.-" evidence="4"/>
<accession>A0A239SQ52</accession>
<protein>
    <submittedName>
        <fullName evidence="4">Transaldolase</fullName>
        <ecNumber evidence="4">2.2.1.2</ecNumber>
        <ecNumber evidence="4">4.1.2.-</ecNumber>
    </submittedName>
</protein>
<dbReference type="InterPro" id="IPR033919">
    <property type="entry name" value="TSA/FSA_arc/bac"/>
</dbReference>
<comment type="subcellular location">
    <subcellularLocation>
        <location evidence="1">Cytoplasm</location>
    </subcellularLocation>
</comment>
<dbReference type="PROSITE" id="PS01054">
    <property type="entry name" value="TRANSALDOLASE_1"/>
    <property type="match status" value="1"/>
</dbReference>
<dbReference type="Pfam" id="PF00923">
    <property type="entry name" value="TAL_FSA"/>
    <property type="match status" value="1"/>
</dbReference>
<dbReference type="GO" id="GO:0004801">
    <property type="term" value="F:transaldolase activity"/>
    <property type="evidence" value="ECO:0007669"/>
    <property type="project" value="UniProtKB-EC"/>
</dbReference>
<keyword evidence="3" id="KW-0704">Schiff base</keyword>
<dbReference type="Gene3D" id="3.20.20.70">
    <property type="entry name" value="Aldolase class I"/>
    <property type="match status" value="1"/>
</dbReference>
<evidence type="ECO:0000256" key="1">
    <source>
        <dbReference type="ARBA" id="ARBA00004496"/>
    </source>
</evidence>
<dbReference type="STRING" id="1123308.GCA_000380085_00053"/>
<dbReference type="AlphaFoldDB" id="A0A239SQ52"/>
<dbReference type="eggNOG" id="COG0176">
    <property type="taxonomic scope" value="Bacteria"/>
</dbReference>
<organism evidence="4 5">
    <name type="scientific">Streptococcus merionis</name>
    <dbReference type="NCBI Taxonomy" id="400065"/>
    <lineage>
        <taxon>Bacteria</taxon>
        <taxon>Bacillati</taxon>
        <taxon>Bacillota</taxon>
        <taxon>Bacilli</taxon>
        <taxon>Lactobacillales</taxon>
        <taxon>Streptococcaceae</taxon>
        <taxon>Streptococcus</taxon>
    </lineage>
</organism>
<evidence type="ECO:0000313" key="5">
    <source>
        <dbReference type="Proteomes" id="UP000215185"/>
    </source>
</evidence>
<dbReference type="CDD" id="cd00956">
    <property type="entry name" value="Transaldolase_FSA"/>
    <property type="match status" value="1"/>
</dbReference>
<sequence>MAVYDRKKNKMEFLLDTVNLEEIKTYAEIIPISGITSNPSIVKKEEPIEFFQHMRAIRNIIGQDKSLHVQVVAADYDGILADAEAILKNIDDKVFVKVPVSSDGLKAIRVLKEHGVSVTATAIYTKMQAYLAIAAGADYLAPYYNRMENLNIDPKEVIREVAKEIERTGSRSKILAASFKNVDQVNAALEAGAQASTVGVDVMAQAFEMPSISKAVADFISDWESIYGEHSTIADL</sequence>
<dbReference type="PROSITE" id="PS00958">
    <property type="entry name" value="TRANSALDOLASE_2"/>
    <property type="match status" value="1"/>
</dbReference>
<keyword evidence="2" id="KW-0963">Cytoplasm</keyword>
<dbReference type="GO" id="GO:0005737">
    <property type="term" value="C:cytoplasm"/>
    <property type="evidence" value="ECO:0007669"/>
    <property type="project" value="UniProtKB-SubCell"/>
</dbReference>
<dbReference type="EC" id="2.2.1.2" evidence="4"/>
<dbReference type="NCBIfam" id="NF009299">
    <property type="entry name" value="PRK12656.1"/>
    <property type="match status" value="1"/>
</dbReference>
<dbReference type="Proteomes" id="UP000215185">
    <property type="component" value="Chromosome 1"/>
</dbReference>
<proteinExistence type="predicted"/>
<name>A0A239SQ52_9STRE</name>
<reference evidence="4 5" key="1">
    <citation type="submission" date="2017-06" db="EMBL/GenBank/DDBJ databases">
        <authorList>
            <consortium name="Pathogen Informatics"/>
        </authorList>
    </citation>
    <scope>NUCLEOTIDE SEQUENCE [LARGE SCALE GENOMIC DNA]</scope>
    <source>
        <strain evidence="4 5">NCTC13788</strain>
    </source>
</reference>
<keyword evidence="4" id="KW-0808">Transferase</keyword>
<keyword evidence="5" id="KW-1185">Reference proteome</keyword>
<dbReference type="KEGG" id="smen:SAMEA4412692_0710"/>
<dbReference type="SUPFAM" id="SSF51569">
    <property type="entry name" value="Aldolase"/>
    <property type="match status" value="1"/>
</dbReference>
<dbReference type="InterPro" id="IPR001585">
    <property type="entry name" value="TAL/FSA"/>
</dbReference>
<dbReference type="EMBL" id="LT906439">
    <property type="protein sequence ID" value="SNU87601.1"/>
    <property type="molecule type" value="Genomic_DNA"/>
</dbReference>
<dbReference type="PANTHER" id="PTHR10683">
    <property type="entry name" value="TRANSALDOLASE"/>
    <property type="match status" value="1"/>
</dbReference>